<comment type="caution">
    <text evidence="1">The sequence shown here is derived from an EMBL/GenBank/DDBJ whole genome shotgun (WGS) entry which is preliminary data.</text>
</comment>
<dbReference type="EMBL" id="CAJVQB010010365">
    <property type="protein sequence ID" value="CAG8739202.1"/>
    <property type="molecule type" value="Genomic_DNA"/>
</dbReference>
<name>A0ABN7V914_GIGMA</name>
<evidence type="ECO:0000313" key="2">
    <source>
        <dbReference type="Proteomes" id="UP000789901"/>
    </source>
</evidence>
<organism evidence="1 2">
    <name type="scientific">Gigaspora margarita</name>
    <dbReference type="NCBI Taxonomy" id="4874"/>
    <lineage>
        <taxon>Eukaryota</taxon>
        <taxon>Fungi</taxon>
        <taxon>Fungi incertae sedis</taxon>
        <taxon>Mucoromycota</taxon>
        <taxon>Glomeromycotina</taxon>
        <taxon>Glomeromycetes</taxon>
        <taxon>Diversisporales</taxon>
        <taxon>Gigasporaceae</taxon>
        <taxon>Gigaspora</taxon>
    </lineage>
</organism>
<accession>A0ABN7V914</accession>
<gene>
    <name evidence="1" type="ORF">GMARGA_LOCUS15197</name>
</gene>
<dbReference type="Proteomes" id="UP000789901">
    <property type="component" value="Unassembled WGS sequence"/>
</dbReference>
<protein>
    <submittedName>
        <fullName evidence="1">7735_t:CDS:1</fullName>
    </submittedName>
</protein>
<reference evidence="1 2" key="1">
    <citation type="submission" date="2021-06" db="EMBL/GenBank/DDBJ databases">
        <authorList>
            <person name="Kallberg Y."/>
            <person name="Tangrot J."/>
            <person name="Rosling A."/>
        </authorList>
    </citation>
    <scope>NUCLEOTIDE SEQUENCE [LARGE SCALE GENOMIC DNA]</scope>
    <source>
        <strain evidence="1 2">120-4 pot B 10/14</strain>
    </source>
</reference>
<keyword evidence="2" id="KW-1185">Reference proteome</keyword>
<sequence length="39" mass="4295">DRALTDPGRSLLGSVRIQFQGLINIPNQPASLWCDFVVP</sequence>
<feature type="non-terminal residue" evidence="1">
    <location>
        <position position="1"/>
    </location>
</feature>
<proteinExistence type="predicted"/>
<evidence type="ECO:0000313" key="1">
    <source>
        <dbReference type="EMBL" id="CAG8739202.1"/>
    </source>
</evidence>